<gene>
    <name evidence="1" type="ORF">SAMN02745781_01817</name>
</gene>
<name>A0A1M5A5K7_VIBGA</name>
<reference evidence="2" key="1">
    <citation type="submission" date="2016-11" db="EMBL/GenBank/DDBJ databases">
        <authorList>
            <person name="Varghese N."/>
            <person name="Submissions S."/>
        </authorList>
    </citation>
    <scope>NUCLEOTIDE SEQUENCE [LARGE SCALE GENOMIC DNA]</scope>
    <source>
        <strain evidence="2">DSM 21264</strain>
    </source>
</reference>
<evidence type="ECO:0000313" key="1">
    <source>
        <dbReference type="EMBL" id="SHF25475.1"/>
    </source>
</evidence>
<protein>
    <submittedName>
        <fullName evidence="1">Uncharacterized protein</fullName>
    </submittedName>
</protein>
<evidence type="ECO:0000313" key="2">
    <source>
        <dbReference type="Proteomes" id="UP000184159"/>
    </source>
</evidence>
<dbReference type="RefSeq" id="WP_072958227.1">
    <property type="nucleotide sequence ID" value="NZ_FQUH01000007.1"/>
</dbReference>
<proteinExistence type="predicted"/>
<organism evidence="1 2">
    <name type="scientific">Vibrio gazogenes DSM 21264 = NBRC 103151</name>
    <dbReference type="NCBI Taxonomy" id="1123492"/>
    <lineage>
        <taxon>Bacteria</taxon>
        <taxon>Pseudomonadati</taxon>
        <taxon>Pseudomonadota</taxon>
        <taxon>Gammaproteobacteria</taxon>
        <taxon>Vibrionales</taxon>
        <taxon>Vibrionaceae</taxon>
        <taxon>Vibrio</taxon>
    </lineage>
</organism>
<dbReference type="AlphaFoldDB" id="A0A1M5A5K7"/>
<dbReference type="Proteomes" id="UP000184159">
    <property type="component" value="Unassembled WGS sequence"/>
</dbReference>
<keyword evidence="2" id="KW-1185">Reference proteome</keyword>
<dbReference type="EMBL" id="FQUH01000007">
    <property type="protein sequence ID" value="SHF25475.1"/>
    <property type="molecule type" value="Genomic_DNA"/>
</dbReference>
<accession>A0A1M5A5K7</accession>
<sequence>MTNRTDITRNNFFAWSLYTAYRNPMTIGNWVAAEWPGKPIANAQDMQLDIDFRIDMLIEALNIAIAGTANCNGWVRYFVVPEFFFHSAHGPYPGLTINNQSAFEYMTNQLTTRIKETLTHSPDSNRDWVICTGGVLTTHVTDIKHFLAGAEVQHRLTTLNAAYAHAVQRNAVSKPTSHIGLMRLKSFEATTQNNTQFDELNALVNQYRQDPLCTVRNRAGILVYNGNSTGDIIRYSVEKQSESTVDLTLGVLQNGKIDTGGQITEWLANYPPVSIINGDNQGTGTGLYRNPGARMPIVSYHQNVELGAEICLDHRLQRLRRTVNMTGNSPLDIQLVPSGGMQLLDYSIASGSSGAIFNADGCDYILDQYNSDGKPVITNKGKPSSGTTKQVITGVYTASAQTRSEGSDDTPYFSHSQLAYRTTDAGPSDYINPESTDNPGGMTYTGDSSHPANPYLDLYNSPVVYVVTSSNHDVDDYFTAGLGEVHQYSLPI</sequence>